<dbReference type="OrthoDB" id="63533at2759"/>
<keyword evidence="2" id="KW-0547">Nucleotide-binding</keyword>
<reference evidence="5 6" key="1">
    <citation type="journal article" date="2013" name="Genome Biol.">
        <title>Genome of Acanthamoeba castellanii highlights extensive lateral gene transfer and early evolution of tyrosine kinase signaling.</title>
        <authorList>
            <person name="Clarke M."/>
            <person name="Lohan A.J."/>
            <person name="Liu B."/>
            <person name="Lagkouvardos I."/>
            <person name="Roy S."/>
            <person name="Zafar N."/>
            <person name="Bertelli C."/>
            <person name="Schilde C."/>
            <person name="Kianianmomeni A."/>
            <person name="Burglin T.R."/>
            <person name="Frech C."/>
            <person name="Turcotte B."/>
            <person name="Kopec K.O."/>
            <person name="Synnott J.M."/>
            <person name="Choo C."/>
            <person name="Paponov I."/>
            <person name="Finkler A."/>
            <person name="Soon Heng Tan C."/>
            <person name="Hutchins A.P."/>
            <person name="Weinmeier T."/>
            <person name="Rattei T."/>
            <person name="Chu J.S."/>
            <person name="Gimenez G."/>
            <person name="Irimia M."/>
            <person name="Rigden D.J."/>
            <person name="Fitzpatrick D.A."/>
            <person name="Lorenzo-Morales J."/>
            <person name="Bateman A."/>
            <person name="Chiu C.H."/>
            <person name="Tang P."/>
            <person name="Hegemann P."/>
            <person name="Fromm H."/>
            <person name="Raoult D."/>
            <person name="Greub G."/>
            <person name="Miranda-Saavedra D."/>
            <person name="Chen N."/>
            <person name="Nash P."/>
            <person name="Ginger M.L."/>
            <person name="Horn M."/>
            <person name="Schaap P."/>
            <person name="Caler L."/>
            <person name="Loftus B."/>
        </authorList>
    </citation>
    <scope>NUCLEOTIDE SEQUENCE [LARGE SCALE GENOMIC DNA]</scope>
    <source>
        <strain evidence="5 6">Neff</strain>
    </source>
</reference>
<comment type="similarity">
    <text evidence="1">Belongs to the small GTPase superfamily. Rab family.</text>
</comment>
<organism evidence="5 6">
    <name type="scientific">Acanthamoeba castellanii (strain ATCC 30010 / Neff)</name>
    <dbReference type="NCBI Taxonomy" id="1257118"/>
    <lineage>
        <taxon>Eukaryota</taxon>
        <taxon>Amoebozoa</taxon>
        <taxon>Discosea</taxon>
        <taxon>Longamoebia</taxon>
        <taxon>Centramoebida</taxon>
        <taxon>Acanthamoebidae</taxon>
        <taxon>Acanthamoeba</taxon>
    </lineage>
</organism>
<dbReference type="InterPro" id="IPR027417">
    <property type="entry name" value="P-loop_NTPase"/>
</dbReference>
<dbReference type="GO" id="GO:0005525">
    <property type="term" value="F:GTP binding"/>
    <property type="evidence" value="ECO:0007669"/>
    <property type="project" value="UniProtKB-KW"/>
</dbReference>
<protein>
    <submittedName>
        <fullName evidence="5">Ras subfamily protein</fullName>
    </submittedName>
</protein>
<dbReference type="PROSITE" id="PS51421">
    <property type="entry name" value="RAS"/>
    <property type="match status" value="1"/>
</dbReference>
<dbReference type="EMBL" id="KB007813">
    <property type="protein sequence ID" value="ELR24519.1"/>
    <property type="molecule type" value="Genomic_DNA"/>
</dbReference>
<dbReference type="SMART" id="SM00175">
    <property type="entry name" value="RAB"/>
    <property type="match status" value="1"/>
</dbReference>
<evidence type="ECO:0000256" key="3">
    <source>
        <dbReference type="ARBA" id="ARBA00023134"/>
    </source>
</evidence>
<dbReference type="Gene3D" id="3.40.50.300">
    <property type="entry name" value="P-loop containing nucleotide triphosphate hydrolases"/>
    <property type="match status" value="1"/>
</dbReference>
<dbReference type="InterPro" id="IPR005225">
    <property type="entry name" value="Small_GTP-bd"/>
</dbReference>
<dbReference type="OMA" id="IAFYMET"/>
<proteinExistence type="inferred from homology"/>
<dbReference type="SMART" id="SM00173">
    <property type="entry name" value="RAS"/>
    <property type="match status" value="1"/>
</dbReference>
<sequence>MLGNKEVKLTVTDTAGQERFRTLTSSYYRNADAILVVFDITNEDSYTDVPAWVEEGQRYAVDSIMFLVGNKADVSEERVTEAAKAEEYAKDEEIAFYMETSAKTGNNVDALFLAVAKKLEGSFNPDEEEADNGKKGKKGKKDDGKVDIKSTDKKKSGGKKCTI</sequence>
<dbReference type="STRING" id="1257118.L8HG55"/>
<dbReference type="PANTHER" id="PTHR47978">
    <property type="match status" value="1"/>
</dbReference>
<evidence type="ECO:0000313" key="5">
    <source>
        <dbReference type="EMBL" id="ELR24519.1"/>
    </source>
</evidence>
<dbReference type="FunFam" id="3.40.50.300:FF:001447">
    <property type="entry name" value="Ras-related protein Rab-1B"/>
    <property type="match status" value="1"/>
</dbReference>
<dbReference type="PROSITE" id="PS51419">
    <property type="entry name" value="RAB"/>
    <property type="match status" value="1"/>
</dbReference>
<dbReference type="CDD" id="cd00154">
    <property type="entry name" value="Rab"/>
    <property type="match status" value="1"/>
</dbReference>
<dbReference type="InterPro" id="IPR001806">
    <property type="entry name" value="Small_GTPase"/>
</dbReference>
<keyword evidence="6" id="KW-1185">Reference proteome</keyword>
<dbReference type="PRINTS" id="PR00449">
    <property type="entry name" value="RASTRNSFRMNG"/>
</dbReference>
<dbReference type="Pfam" id="PF00071">
    <property type="entry name" value="Ras"/>
    <property type="match status" value="1"/>
</dbReference>
<gene>
    <name evidence="5" type="ORF">ACA1_326130</name>
</gene>
<dbReference type="GO" id="GO:0003924">
    <property type="term" value="F:GTPase activity"/>
    <property type="evidence" value="ECO:0007669"/>
    <property type="project" value="InterPro"/>
</dbReference>
<dbReference type="VEuPathDB" id="AmoebaDB:ACA1_326130"/>
<evidence type="ECO:0000256" key="4">
    <source>
        <dbReference type="SAM" id="MobiDB-lite"/>
    </source>
</evidence>
<dbReference type="NCBIfam" id="TIGR00231">
    <property type="entry name" value="small_GTP"/>
    <property type="match status" value="1"/>
</dbReference>
<dbReference type="KEGG" id="acan:ACA1_326130"/>
<feature type="region of interest" description="Disordered" evidence="4">
    <location>
        <begin position="123"/>
        <end position="163"/>
    </location>
</feature>
<feature type="compositionally biased region" description="Basic and acidic residues" evidence="4">
    <location>
        <begin position="140"/>
        <end position="155"/>
    </location>
</feature>
<dbReference type="AlphaFoldDB" id="L8HG55"/>
<dbReference type="Proteomes" id="UP000011083">
    <property type="component" value="Unassembled WGS sequence"/>
</dbReference>
<accession>L8HG55</accession>
<evidence type="ECO:0000313" key="6">
    <source>
        <dbReference type="Proteomes" id="UP000011083"/>
    </source>
</evidence>
<dbReference type="RefSeq" id="XP_004355452.1">
    <property type="nucleotide sequence ID" value="XM_004355400.1"/>
</dbReference>
<dbReference type="GeneID" id="14925536"/>
<dbReference type="SUPFAM" id="SSF52540">
    <property type="entry name" value="P-loop containing nucleoside triphosphate hydrolases"/>
    <property type="match status" value="1"/>
</dbReference>
<keyword evidence="3" id="KW-0342">GTP-binding</keyword>
<evidence type="ECO:0000256" key="2">
    <source>
        <dbReference type="ARBA" id="ARBA00022741"/>
    </source>
</evidence>
<name>L8HG55_ACACF</name>
<dbReference type="SMART" id="SM00174">
    <property type="entry name" value="RHO"/>
    <property type="match status" value="1"/>
</dbReference>
<evidence type="ECO:0000256" key="1">
    <source>
        <dbReference type="ARBA" id="ARBA00006270"/>
    </source>
</evidence>